<keyword evidence="8" id="KW-1185">Reference proteome</keyword>
<feature type="region of interest" description="Disordered" evidence="4">
    <location>
        <begin position="1"/>
        <end position="36"/>
    </location>
</feature>
<evidence type="ECO:0000256" key="2">
    <source>
        <dbReference type="ARBA" id="ARBA00022670"/>
    </source>
</evidence>
<reference evidence="7 8" key="1">
    <citation type="submission" date="2019-07" db="EMBL/GenBank/DDBJ databases">
        <title>Whole genome shotgun sequence of Actinotalea fermentans NBRC 105374.</title>
        <authorList>
            <person name="Hosoyama A."/>
            <person name="Uohara A."/>
            <person name="Ohji S."/>
            <person name="Ichikawa N."/>
        </authorList>
    </citation>
    <scope>NUCLEOTIDE SEQUENCE [LARGE SCALE GENOMIC DNA]</scope>
    <source>
        <strain evidence="7 8">NBRC 105374</strain>
    </source>
</reference>
<dbReference type="PRINTS" id="PR00834">
    <property type="entry name" value="PROTEASES2C"/>
</dbReference>
<protein>
    <recommendedName>
        <fullName evidence="6">PDZ domain-containing protein</fullName>
    </recommendedName>
</protein>
<dbReference type="CDD" id="cd06779">
    <property type="entry name" value="cpPDZ_Deg_HtrA-like"/>
    <property type="match status" value="1"/>
</dbReference>
<dbReference type="AlphaFoldDB" id="A0A511YWV2"/>
<dbReference type="InterPro" id="IPR036034">
    <property type="entry name" value="PDZ_sf"/>
</dbReference>
<feature type="transmembrane region" description="Helical" evidence="5">
    <location>
        <begin position="60"/>
        <end position="82"/>
    </location>
</feature>
<evidence type="ECO:0000256" key="5">
    <source>
        <dbReference type="SAM" id="Phobius"/>
    </source>
</evidence>
<dbReference type="InterPro" id="IPR001478">
    <property type="entry name" value="PDZ"/>
</dbReference>
<comment type="similarity">
    <text evidence="1">Belongs to the peptidase S1C family.</text>
</comment>
<dbReference type="Gene3D" id="2.40.10.10">
    <property type="entry name" value="Trypsin-like serine proteases"/>
    <property type="match status" value="2"/>
</dbReference>
<evidence type="ECO:0000256" key="4">
    <source>
        <dbReference type="SAM" id="MobiDB-lite"/>
    </source>
</evidence>
<dbReference type="SUPFAM" id="SSF50494">
    <property type="entry name" value="Trypsin-like serine proteases"/>
    <property type="match status" value="1"/>
</dbReference>
<feature type="domain" description="PDZ" evidence="6">
    <location>
        <begin position="337"/>
        <end position="403"/>
    </location>
</feature>
<dbReference type="Pfam" id="PF13180">
    <property type="entry name" value="PDZ_2"/>
    <property type="match status" value="1"/>
</dbReference>
<dbReference type="PROSITE" id="PS50106">
    <property type="entry name" value="PDZ"/>
    <property type="match status" value="1"/>
</dbReference>
<organism evidence="7 8">
    <name type="scientific">Actinotalea fermentans</name>
    <dbReference type="NCBI Taxonomy" id="43671"/>
    <lineage>
        <taxon>Bacteria</taxon>
        <taxon>Bacillati</taxon>
        <taxon>Actinomycetota</taxon>
        <taxon>Actinomycetes</taxon>
        <taxon>Micrococcales</taxon>
        <taxon>Cellulomonadaceae</taxon>
        <taxon>Actinotalea</taxon>
    </lineage>
</organism>
<comment type="caution">
    <text evidence="7">The sequence shown here is derived from an EMBL/GenBank/DDBJ whole genome shotgun (WGS) entry which is preliminary data.</text>
</comment>
<keyword evidence="5" id="KW-0812">Transmembrane</keyword>
<keyword evidence="5" id="KW-0472">Membrane</keyword>
<proteinExistence type="inferred from homology"/>
<dbReference type="SMART" id="SM00228">
    <property type="entry name" value="PDZ"/>
    <property type="match status" value="1"/>
</dbReference>
<accession>A0A511YWV2</accession>
<evidence type="ECO:0000313" key="8">
    <source>
        <dbReference type="Proteomes" id="UP000321484"/>
    </source>
</evidence>
<dbReference type="SUPFAM" id="SSF50156">
    <property type="entry name" value="PDZ domain-like"/>
    <property type="match status" value="1"/>
</dbReference>
<dbReference type="Proteomes" id="UP000321484">
    <property type="component" value="Unassembled WGS sequence"/>
</dbReference>
<sequence>MVPVSADVPAPAPASAVAPASDVVPDGPGTAPGDGSVAFPAAVDSFGRPPRARRRRRRAVPVWALVLTVVASLVAGGVGGVLGTRWLDDRRPADAQLPLAPVAAGDVELTGVAAIAQAVLPSVVAIEVRTATGGGTGSGFVLRDDGYVLTNNHVVDAAADGGEIVVVFADGSEEEAELVGRTSEYDLAVIKVDREGLTPLVLGDSDEVVVGEPVVAIGAPLGLASTVTTGIVSALNRPVTAGDPQAPAFINAIQTDAAINPGNSGGPLVNVRGEVIGINSAIAQAPGATQQSAGSIGLGFAIPSEQARRTAEQLIETGHATYPVIGALLDQRYVGEGVQVSAEAQEGTPPLTPDGPADRAGIEPGDVILAIDGRPVTAADELIVAIRAKAPGDAVVLTVRDGDGEREVRVVLDEFTGN</sequence>
<keyword evidence="5" id="KW-1133">Transmembrane helix</keyword>
<evidence type="ECO:0000256" key="1">
    <source>
        <dbReference type="ARBA" id="ARBA00010541"/>
    </source>
</evidence>
<feature type="compositionally biased region" description="Low complexity" evidence="4">
    <location>
        <begin position="1"/>
        <end position="26"/>
    </location>
</feature>
<dbReference type="PANTHER" id="PTHR43343:SF3">
    <property type="entry name" value="PROTEASE DO-LIKE 8, CHLOROPLASTIC"/>
    <property type="match status" value="1"/>
</dbReference>
<evidence type="ECO:0000256" key="3">
    <source>
        <dbReference type="ARBA" id="ARBA00022801"/>
    </source>
</evidence>
<dbReference type="Pfam" id="PF13365">
    <property type="entry name" value="Trypsin_2"/>
    <property type="match status" value="1"/>
</dbReference>
<gene>
    <name evidence="7" type="ORF">AFE02nite_13500</name>
</gene>
<dbReference type="InterPro" id="IPR051201">
    <property type="entry name" value="Chloro_Bact_Ser_Proteases"/>
</dbReference>
<dbReference type="InterPro" id="IPR043504">
    <property type="entry name" value="Peptidase_S1_PA_chymotrypsin"/>
</dbReference>
<evidence type="ECO:0000313" key="7">
    <source>
        <dbReference type="EMBL" id="GEN79616.1"/>
    </source>
</evidence>
<dbReference type="InterPro" id="IPR001940">
    <property type="entry name" value="Peptidase_S1C"/>
</dbReference>
<dbReference type="GO" id="GO:0006508">
    <property type="term" value="P:proteolysis"/>
    <property type="evidence" value="ECO:0007669"/>
    <property type="project" value="UniProtKB-KW"/>
</dbReference>
<keyword evidence="2" id="KW-0645">Protease</keyword>
<keyword evidence="3" id="KW-0378">Hydrolase</keyword>
<dbReference type="InterPro" id="IPR009003">
    <property type="entry name" value="Peptidase_S1_PA"/>
</dbReference>
<dbReference type="EMBL" id="BJYK01000002">
    <property type="protein sequence ID" value="GEN79616.1"/>
    <property type="molecule type" value="Genomic_DNA"/>
</dbReference>
<name>A0A511YWV2_9CELL</name>
<dbReference type="GO" id="GO:0004252">
    <property type="term" value="F:serine-type endopeptidase activity"/>
    <property type="evidence" value="ECO:0007669"/>
    <property type="project" value="InterPro"/>
</dbReference>
<dbReference type="Gene3D" id="2.30.42.10">
    <property type="match status" value="1"/>
</dbReference>
<evidence type="ECO:0000259" key="6">
    <source>
        <dbReference type="PROSITE" id="PS50106"/>
    </source>
</evidence>
<dbReference type="PANTHER" id="PTHR43343">
    <property type="entry name" value="PEPTIDASE S12"/>
    <property type="match status" value="1"/>
</dbReference>